<evidence type="ECO:0000313" key="2">
    <source>
        <dbReference type="EMBL" id="RQP21754.1"/>
    </source>
</evidence>
<dbReference type="InterPro" id="IPR024409">
    <property type="entry name" value="DUF3833"/>
</dbReference>
<dbReference type="Proteomes" id="UP000267464">
    <property type="component" value="Unassembled WGS sequence"/>
</dbReference>
<name>A0A3N7HI85_9BURK</name>
<evidence type="ECO:0000313" key="3">
    <source>
        <dbReference type="Proteomes" id="UP000267464"/>
    </source>
</evidence>
<dbReference type="OrthoDB" id="5296954at2"/>
<dbReference type="AlphaFoldDB" id="A0A3N7HI85"/>
<sequence>MKKSILALVLGAALTACAGPDLADHARQTPVLDLRQYFDGRVVAHGMVRNRQGKVLRRFVVTMDCSWTPEGVGTLREEFRFDDGERQQRIWQIRRTADGRWTGTAADVLGQAEGEAAGSAFHWRYTLKLSVDGSVYEVQFDDWMYRIDEETVINTAEMRKFGVKVGEVVLAFRRP</sequence>
<keyword evidence="3" id="KW-1185">Reference proteome</keyword>
<feature type="signal peptide" evidence="1">
    <location>
        <begin position="1"/>
        <end position="18"/>
    </location>
</feature>
<accession>A0A3N7HI85</accession>
<dbReference type="RefSeq" id="WP_124543168.1">
    <property type="nucleotide sequence ID" value="NZ_QUSW01000009.1"/>
</dbReference>
<reference evidence="2 3" key="1">
    <citation type="submission" date="2018-08" db="EMBL/GenBank/DDBJ databases">
        <authorList>
            <person name="Khan S.A."/>
            <person name="Jeon C.O."/>
            <person name="Chun B.H."/>
            <person name="Jeong S.E."/>
        </authorList>
    </citation>
    <scope>NUCLEOTIDE SEQUENCE [LARGE SCALE GENOMIC DNA]</scope>
    <source>
        <strain evidence="2 3">S-16</strain>
    </source>
</reference>
<dbReference type="EMBL" id="QUSW01000009">
    <property type="protein sequence ID" value="RQP21754.1"/>
    <property type="molecule type" value="Genomic_DNA"/>
</dbReference>
<keyword evidence="1" id="KW-0732">Signal</keyword>
<proteinExistence type="predicted"/>
<protein>
    <submittedName>
        <fullName evidence="2">DUF3833 domain-containing protein</fullName>
    </submittedName>
</protein>
<dbReference type="Pfam" id="PF12915">
    <property type="entry name" value="DUF3833"/>
    <property type="match status" value="1"/>
</dbReference>
<reference evidence="2 3" key="2">
    <citation type="submission" date="2018-12" db="EMBL/GenBank/DDBJ databases">
        <title>Rhizobacter gummiphilus sp. nov., a rubber-degrading bacterium isolated from the soil of a botanical garden in Japan.</title>
        <authorList>
            <person name="Shunsuke S.S."/>
        </authorList>
    </citation>
    <scope>NUCLEOTIDE SEQUENCE [LARGE SCALE GENOMIC DNA]</scope>
    <source>
        <strain evidence="2 3">S-16</strain>
    </source>
</reference>
<gene>
    <name evidence="2" type="ORF">DZC73_25250</name>
</gene>
<dbReference type="PROSITE" id="PS51257">
    <property type="entry name" value="PROKAR_LIPOPROTEIN"/>
    <property type="match status" value="1"/>
</dbReference>
<feature type="chain" id="PRO_5018088028" evidence="1">
    <location>
        <begin position="19"/>
        <end position="175"/>
    </location>
</feature>
<comment type="caution">
    <text evidence="2">The sequence shown here is derived from an EMBL/GenBank/DDBJ whole genome shotgun (WGS) entry which is preliminary data.</text>
</comment>
<evidence type="ECO:0000256" key="1">
    <source>
        <dbReference type="SAM" id="SignalP"/>
    </source>
</evidence>
<organism evidence="2 3">
    <name type="scientific">Piscinibacter terrae</name>
    <dbReference type="NCBI Taxonomy" id="2496871"/>
    <lineage>
        <taxon>Bacteria</taxon>
        <taxon>Pseudomonadati</taxon>
        <taxon>Pseudomonadota</taxon>
        <taxon>Betaproteobacteria</taxon>
        <taxon>Burkholderiales</taxon>
        <taxon>Sphaerotilaceae</taxon>
        <taxon>Piscinibacter</taxon>
    </lineage>
</organism>